<comment type="similarity">
    <text evidence="1 6">Belongs to the methyltransferase superfamily.</text>
</comment>
<dbReference type="PANTHER" id="PTHR12315">
    <property type="entry name" value="BICOID-INTERACTING PROTEIN RELATED"/>
    <property type="match status" value="1"/>
</dbReference>
<evidence type="ECO:0000259" key="7">
    <source>
        <dbReference type="PROSITE" id="PS51515"/>
    </source>
</evidence>
<protein>
    <recommendedName>
        <fullName evidence="6">RNA methyltransferase</fullName>
        <ecNumber evidence="6">2.1.1.-</ecNumber>
    </recommendedName>
</protein>
<dbReference type="InterPro" id="IPR010675">
    <property type="entry name" value="Bin3_C"/>
</dbReference>
<dbReference type="GO" id="GO:0032259">
    <property type="term" value="P:methylation"/>
    <property type="evidence" value="ECO:0007669"/>
    <property type="project" value="UniProtKB-KW"/>
</dbReference>
<name>A0A811P8S6_9POAL</name>
<evidence type="ECO:0000256" key="5">
    <source>
        <dbReference type="PROSITE-ProRule" id="PRU00848"/>
    </source>
</evidence>
<evidence type="ECO:0000256" key="1">
    <source>
        <dbReference type="ARBA" id="ARBA00008361"/>
    </source>
</evidence>
<accession>A0A811P8S6</accession>
<dbReference type="Gene3D" id="3.40.50.150">
    <property type="entry name" value="Vaccinia Virus protein VP39"/>
    <property type="match status" value="2"/>
</dbReference>
<reference evidence="8" key="1">
    <citation type="submission" date="2020-10" db="EMBL/GenBank/DDBJ databases">
        <authorList>
            <person name="Han B."/>
            <person name="Lu T."/>
            <person name="Zhao Q."/>
            <person name="Huang X."/>
            <person name="Zhao Y."/>
        </authorList>
    </citation>
    <scope>NUCLEOTIDE SEQUENCE</scope>
</reference>
<dbReference type="GO" id="GO:0017069">
    <property type="term" value="F:snRNA binding"/>
    <property type="evidence" value="ECO:0007669"/>
    <property type="project" value="TreeGrafter"/>
</dbReference>
<gene>
    <name evidence="8" type="ORF">NCGR_LOCUS24245</name>
</gene>
<dbReference type="InterPro" id="IPR039772">
    <property type="entry name" value="Bin3-like"/>
</dbReference>
<dbReference type="GO" id="GO:0008173">
    <property type="term" value="F:RNA methyltransferase activity"/>
    <property type="evidence" value="ECO:0007669"/>
    <property type="project" value="UniProtKB-UniRule"/>
</dbReference>
<dbReference type="InterPro" id="IPR029063">
    <property type="entry name" value="SAM-dependent_MTases_sf"/>
</dbReference>
<evidence type="ECO:0000313" key="8">
    <source>
        <dbReference type="EMBL" id="CAD6236285.1"/>
    </source>
</evidence>
<dbReference type="PROSITE" id="PS51515">
    <property type="entry name" value="BIN3_SAM"/>
    <property type="match status" value="1"/>
</dbReference>
<organism evidence="8 9">
    <name type="scientific">Miscanthus lutarioriparius</name>
    <dbReference type="NCBI Taxonomy" id="422564"/>
    <lineage>
        <taxon>Eukaryota</taxon>
        <taxon>Viridiplantae</taxon>
        <taxon>Streptophyta</taxon>
        <taxon>Embryophyta</taxon>
        <taxon>Tracheophyta</taxon>
        <taxon>Spermatophyta</taxon>
        <taxon>Magnoliopsida</taxon>
        <taxon>Liliopsida</taxon>
        <taxon>Poales</taxon>
        <taxon>Poaceae</taxon>
        <taxon>PACMAD clade</taxon>
        <taxon>Panicoideae</taxon>
        <taxon>Andropogonodae</taxon>
        <taxon>Andropogoneae</taxon>
        <taxon>Saccharinae</taxon>
        <taxon>Miscanthus</taxon>
    </lineage>
</organism>
<dbReference type="EC" id="2.1.1.-" evidence="6"/>
<dbReference type="GO" id="GO:0040031">
    <property type="term" value="P:snRNA modification"/>
    <property type="evidence" value="ECO:0007669"/>
    <property type="project" value="TreeGrafter"/>
</dbReference>
<dbReference type="InterPro" id="IPR024160">
    <property type="entry name" value="BIN3_SAM-bd_dom"/>
</dbReference>
<evidence type="ECO:0000313" key="9">
    <source>
        <dbReference type="Proteomes" id="UP000604825"/>
    </source>
</evidence>
<comment type="caution">
    <text evidence="8">The sequence shown here is derived from an EMBL/GenBank/DDBJ whole genome shotgun (WGS) entry which is preliminary data.</text>
</comment>
<dbReference type="PANTHER" id="PTHR12315:SF0">
    <property type="entry name" value="7SK SNRNA METHYLPHOSPHATE CAPPING ENZYME"/>
    <property type="match status" value="1"/>
</dbReference>
<evidence type="ECO:0000256" key="4">
    <source>
        <dbReference type="ARBA" id="ARBA00022691"/>
    </source>
</evidence>
<keyword evidence="3 6" id="KW-0808">Transferase</keyword>
<sequence>MKALIDRNVGEDPRLEAFKKQWFENKDCLDIGCNQGLVTIGLESMDGCSEQYDTILCLSVTKWIHLNWGDDGLVTLFVKIWRLLRPGGVFIMEPQPWSSYKNNRLVSEVAKENFNTICIYPESFREILLDKIGFRSVELIADRLVGTVSGFNRPIEVYHK</sequence>
<proteinExistence type="inferred from homology"/>
<keyword evidence="4 5" id="KW-0949">S-adenosyl-L-methionine</keyword>
<dbReference type="SUPFAM" id="SSF53335">
    <property type="entry name" value="S-adenosyl-L-methionine-dependent methyltransferases"/>
    <property type="match status" value="1"/>
</dbReference>
<dbReference type="AlphaFoldDB" id="A0A811P8S6"/>
<dbReference type="GO" id="GO:0008171">
    <property type="term" value="F:O-methyltransferase activity"/>
    <property type="evidence" value="ECO:0007669"/>
    <property type="project" value="UniProtKB-UniRule"/>
</dbReference>
<dbReference type="Proteomes" id="UP000604825">
    <property type="component" value="Unassembled WGS sequence"/>
</dbReference>
<evidence type="ECO:0000256" key="2">
    <source>
        <dbReference type="ARBA" id="ARBA00022603"/>
    </source>
</evidence>
<keyword evidence="9" id="KW-1185">Reference proteome</keyword>
<feature type="domain" description="Bin3-type SAM" evidence="7">
    <location>
        <begin position="1"/>
        <end position="160"/>
    </location>
</feature>
<dbReference type="OrthoDB" id="10017101at2759"/>
<dbReference type="Pfam" id="PF06859">
    <property type="entry name" value="Bin3"/>
    <property type="match status" value="1"/>
</dbReference>
<dbReference type="EMBL" id="CAJGYO010000006">
    <property type="protein sequence ID" value="CAD6236285.1"/>
    <property type="molecule type" value="Genomic_DNA"/>
</dbReference>
<keyword evidence="2 6" id="KW-0489">Methyltransferase</keyword>
<evidence type="ECO:0000256" key="6">
    <source>
        <dbReference type="RuleBase" id="RU367087"/>
    </source>
</evidence>
<evidence type="ECO:0000256" key="3">
    <source>
        <dbReference type="ARBA" id="ARBA00022679"/>
    </source>
</evidence>